<dbReference type="SUPFAM" id="SSF56003">
    <property type="entry name" value="Molybdenum cofactor-binding domain"/>
    <property type="match status" value="2"/>
</dbReference>
<reference evidence="2" key="2">
    <citation type="submission" date="2020-09" db="EMBL/GenBank/DDBJ databases">
        <authorList>
            <person name="Sun Q."/>
            <person name="Zhou Y."/>
        </authorList>
    </citation>
    <scope>NUCLEOTIDE SEQUENCE</scope>
    <source>
        <strain evidence="2">CGMCC 1.10998</strain>
    </source>
</reference>
<dbReference type="Proteomes" id="UP000637423">
    <property type="component" value="Unassembled WGS sequence"/>
</dbReference>
<accession>A0A916U3Z4</accession>
<name>A0A916U3Z4_9BURK</name>
<reference evidence="2" key="1">
    <citation type="journal article" date="2014" name="Int. J. Syst. Evol. Microbiol.">
        <title>Complete genome sequence of Corynebacterium casei LMG S-19264T (=DSM 44701T), isolated from a smear-ripened cheese.</title>
        <authorList>
            <consortium name="US DOE Joint Genome Institute (JGI-PGF)"/>
            <person name="Walter F."/>
            <person name="Albersmeier A."/>
            <person name="Kalinowski J."/>
            <person name="Ruckert C."/>
        </authorList>
    </citation>
    <scope>NUCLEOTIDE SEQUENCE</scope>
    <source>
        <strain evidence="2">CGMCC 1.10998</strain>
    </source>
</reference>
<dbReference type="Pfam" id="PF20256">
    <property type="entry name" value="MoCoBD_2"/>
    <property type="match status" value="2"/>
</dbReference>
<dbReference type="PANTHER" id="PTHR47495:SF1">
    <property type="entry name" value="BLL3820 PROTEIN"/>
    <property type="match status" value="1"/>
</dbReference>
<dbReference type="InterPro" id="IPR000674">
    <property type="entry name" value="Ald_Oxase/Xan_DH_a/b"/>
</dbReference>
<evidence type="ECO:0000313" key="2">
    <source>
        <dbReference type="EMBL" id="GGC57835.1"/>
    </source>
</evidence>
<organism evidence="2 3">
    <name type="scientific">Undibacterium terreum</name>
    <dbReference type="NCBI Taxonomy" id="1224302"/>
    <lineage>
        <taxon>Bacteria</taxon>
        <taxon>Pseudomonadati</taxon>
        <taxon>Pseudomonadota</taxon>
        <taxon>Betaproteobacteria</taxon>
        <taxon>Burkholderiales</taxon>
        <taxon>Oxalobacteraceae</taxon>
        <taxon>Undibacterium</taxon>
    </lineage>
</organism>
<feature type="domain" description="Aldehyde oxidase/xanthine dehydrogenase a/b hammerhead" evidence="1">
    <location>
        <begin position="215"/>
        <end position="295"/>
    </location>
</feature>
<dbReference type="Gene3D" id="3.30.365.10">
    <property type="entry name" value="Aldehyde oxidase/xanthine dehydrogenase, molybdopterin binding domain"/>
    <property type="match status" value="4"/>
</dbReference>
<keyword evidence="3" id="KW-1185">Reference proteome</keyword>
<gene>
    <name evidence="2" type="ORF">GCM10011396_00840</name>
</gene>
<dbReference type="Pfam" id="PF02738">
    <property type="entry name" value="MoCoBD_1"/>
    <property type="match status" value="1"/>
</dbReference>
<dbReference type="InterPro" id="IPR037165">
    <property type="entry name" value="AldOxase/xan_DH_Mopterin-bd_sf"/>
</dbReference>
<dbReference type="RefSeq" id="WP_188564035.1">
    <property type="nucleotide sequence ID" value="NZ_BMED01000001.1"/>
</dbReference>
<proteinExistence type="predicted"/>
<dbReference type="Gene3D" id="3.90.1170.50">
    <property type="entry name" value="Aldehyde oxidase/xanthine dehydrogenase, a/b hammerhead"/>
    <property type="match status" value="1"/>
</dbReference>
<comment type="caution">
    <text evidence="2">The sequence shown here is derived from an EMBL/GenBank/DDBJ whole genome shotgun (WGS) entry which is preliminary data.</text>
</comment>
<evidence type="ECO:0000259" key="1">
    <source>
        <dbReference type="SMART" id="SM01008"/>
    </source>
</evidence>
<dbReference type="PROSITE" id="PS51318">
    <property type="entry name" value="TAT"/>
    <property type="match status" value="1"/>
</dbReference>
<dbReference type="InterPro" id="IPR006311">
    <property type="entry name" value="TAT_signal"/>
</dbReference>
<protein>
    <submittedName>
        <fullName evidence="2">Aldehyde dehydrogenase</fullName>
    </submittedName>
</protein>
<dbReference type="InterPro" id="IPR052516">
    <property type="entry name" value="N-heterocyclic_Hydroxylase"/>
</dbReference>
<dbReference type="EMBL" id="BMED01000001">
    <property type="protein sequence ID" value="GGC57835.1"/>
    <property type="molecule type" value="Genomic_DNA"/>
</dbReference>
<dbReference type="InterPro" id="IPR046867">
    <property type="entry name" value="AldOxase/xan_DH_MoCoBD2"/>
</dbReference>
<sequence>MREIPANNGRRAFLKGSALVVAFSFLPKLAYAELNAMGLPKVLNKGLPGSLKSTPWLDAWIRIAADGKVTVCSGKVELGTGVRTALIQIAAEQLELMPADIMFIAGDTSLTPNEGFTAGSHTIPDSGTALLNAAAQVRALLLQGAAAKLKVSADSLWIRNGRITSAEGGSINYGAAIAGIDLHRQAAPASVLKPPSSYTLIGHPVPRVDIPGKLTGGSSYVQDIRLPGMLHARVIRPPTRDARLLSVDIAAAERLPGVLKIIRDGSYLAAVASDEWSAITAMRALTVSAKWEGGAVLPTPQTIHATLQALPSEDIVILNKGKMAMPAVRTLKSRFTKQYVMHGSIGPSCAVAHLTDGSMTVWTHTQGVFPLRSALAELLGMPDERVRCIHTEGSGCYGQNGADDVAADAVLIAKAMPGRPVRVQLMRDQENQWEPFAPAMITEIEAGLDASGRISYWHYELWSGSHNERPGNAGKLAPGWMLARPFVPSPSLPMLQPEGGGDRNALPLYVIPNAHITNHFLPRTPLRTSAMRSLGAHINILSIESTMDELSSMAALDPVEFRLRHLEDTRAQDVIRTAARQFGWEHRSRKRNRGFGFAFGQYKNLMGYVAIALELEVQPDTGKVSVVRVVAAVDCGQIVNPDGVINQIEGGIVQSTSWTLYEQLQFASNGIKSIDWASYPIMRFSQIPAKIEVHLLDRPGLPFLGVAEAAQGPMAGALANALAQATGKRLRNLPFGGPQLRS</sequence>
<dbReference type="AlphaFoldDB" id="A0A916U3Z4"/>
<evidence type="ECO:0000313" key="3">
    <source>
        <dbReference type="Proteomes" id="UP000637423"/>
    </source>
</evidence>
<dbReference type="SMART" id="SM01008">
    <property type="entry name" value="Ald_Xan_dh_C"/>
    <property type="match status" value="1"/>
</dbReference>
<dbReference type="PANTHER" id="PTHR47495">
    <property type="entry name" value="ALDEHYDE DEHYDROGENASE"/>
    <property type="match status" value="1"/>
</dbReference>
<dbReference type="PIRSF" id="PIRSF036389">
    <property type="entry name" value="IOR_B"/>
    <property type="match status" value="1"/>
</dbReference>
<dbReference type="InterPro" id="IPR008274">
    <property type="entry name" value="AldOxase/xan_DH_MoCoBD1"/>
</dbReference>
<dbReference type="GO" id="GO:0016491">
    <property type="term" value="F:oxidoreductase activity"/>
    <property type="evidence" value="ECO:0007669"/>
    <property type="project" value="InterPro"/>
</dbReference>
<dbReference type="InterPro" id="IPR012368">
    <property type="entry name" value="OxRdtase_Mopterin-bd_su_IorB"/>
</dbReference>